<evidence type="ECO:0000256" key="3">
    <source>
        <dbReference type="SAM" id="SignalP"/>
    </source>
</evidence>
<dbReference type="PANTHER" id="PTHR10380">
    <property type="entry name" value="CUTICLE PROTEIN"/>
    <property type="match status" value="1"/>
</dbReference>
<proteinExistence type="predicted"/>
<keyword evidence="4" id="KW-1185">Reference proteome</keyword>
<gene>
    <name evidence="5" type="primary">LOC111087053</name>
</gene>
<dbReference type="GeneID" id="111087053"/>
<organism evidence="4 5">
    <name type="scientific">Limulus polyphemus</name>
    <name type="common">Atlantic horseshoe crab</name>
    <dbReference type="NCBI Taxonomy" id="6850"/>
    <lineage>
        <taxon>Eukaryota</taxon>
        <taxon>Metazoa</taxon>
        <taxon>Ecdysozoa</taxon>
        <taxon>Arthropoda</taxon>
        <taxon>Chelicerata</taxon>
        <taxon>Merostomata</taxon>
        <taxon>Xiphosura</taxon>
        <taxon>Limulidae</taxon>
        <taxon>Limulus</taxon>
    </lineage>
</organism>
<sequence length="228" mass="25091">MLTKVVLLCYMVSWVSSAPLDSYGTSLPVQAFQPAELYKGRETYTPDVYEQEPPKPFSFGYQSQDDDGNTQQREEAGDENGNVRGNYGYTDAYGLFRKVNYVADVDGFRAKIESNEPGITSDDPAFVQIDSQEPPAHIQEAYSAPNKPKAFTESADRSYSQPHRYVAPRPVPARVALTHPVPYGVNPAVLPVRGLSVSPHGAVRTSGLAVSPYKLNKFHAPSFTAAHY</sequence>
<evidence type="ECO:0000256" key="1">
    <source>
        <dbReference type="PROSITE-ProRule" id="PRU00497"/>
    </source>
</evidence>
<feature type="signal peptide" evidence="3">
    <location>
        <begin position="1"/>
        <end position="17"/>
    </location>
</feature>
<dbReference type="PANTHER" id="PTHR10380:SF235">
    <property type="entry name" value="CUTICULAR PROTEIN 73D, ISOFORM B"/>
    <property type="match status" value="1"/>
</dbReference>
<feature type="region of interest" description="Disordered" evidence="2">
    <location>
        <begin position="46"/>
        <end position="84"/>
    </location>
</feature>
<dbReference type="Proteomes" id="UP000694941">
    <property type="component" value="Unplaced"/>
</dbReference>
<dbReference type="PROSITE" id="PS51155">
    <property type="entry name" value="CHIT_BIND_RR_2"/>
    <property type="match status" value="1"/>
</dbReference>
<dbReference type="InterPro" id="IPR000618">
    <property type="entry name" value="Insect_cuticle"/>
</dbReference>
<reference evidence="5" key="1">
    <citation type="submission" date="2025-08" db="UniProtKB">
        <authorList>
            <consortium name="RefSeq"/>
        </authorList>
    </citation>
    <scope>IDENTIFICATION</scope>
    <source>
        <tissue evidence="5">Muscle</tissue>
    </source>
</reference>
<evidence type="ECO:0000313" key="5">
    <source>
        <dbReference type="RefSeq" id="XP_022248008.1"/>
    </source>
</evidence>
<evidence type="ECO:0000313" key="4">
    <source>
        <dbReference type="Proteomes" id="UP000694941"/>
    </source>
</evidence>
<name>A0ABM1SWK2_LIMPO</name>
<evidence type="ECO:0000256" key="2">
    <source>
        <dbReference type="SAM" id="MobiDB-lite"/>
    </source>
</evidence>
<dbReference type="Pfam" id="PF00379">
    <property type="entry name" value="Chitin_bind_4"/>
    <property type="match status" value="1"/>
</dbReference>
<accession>A0ABM1SWK2</accession>
<keyword evidence="1" id="KW-0193">Cuticle</keyword>
<dbReference type="RefSeq" id="XP_022248008.1">
    <property type="nucleotide sequence ID" value="XM_022392300.1"/>
</dbReference>
<keyword evidence="3" id="KW-0732">Signal</keyword>
<protein>
    <submittedName>
        <fullName evidence="5">Cuticle protein 16.8-like</fullName>
    </submittedName>
</protein>
<dbReference type="InterPro" id="IPR050468">
    <property type="entry name" value="Cuticle_Struct_Prot"/>
</dbReference>
<feature type="chain" id="PRO_5047002716" evidence="3">
    <location>
        <begin position="18"/>
        <end position="228"/>
    </location>
</feature>